<evidence type="ECO:0000313" key="1">
    <source>
        <dbReference type="EMBL" id="MBJ7543511.1"/>
    </source>
</evidence>
<evidence type="ECO:0000313" key="2">
    <source>
        <dbReference type="Proteomes" id="UP000623250"/>
    </source>
</evidence>
<reference evidence="1 2" key="1">
    <citation type="submission" date="2020-12" db="EMBL/GenBank/DDBJ databases">
        <title>Revised draft genomes of Rhodomicrobium vannielii ATCC 17100 and Rhodomicrobium udaipurense JA643.</title>
        <authorList>
            <person name="Conners E.M."/>
            <person name="Davenport E.J."/>
            <person name="Bose A."/>
        </authorList>
    </citation>
    <scope>NUCLEOTIDE SEQUENCE [LARGE SCALE GENOMIC DNA]</scope>
    <source>
        <strain evidence="1 2">JA643</strain>
    </source>
</reference>
<sequence length="144" mass="16258">MWLRITLLVALAFIPQGCARKDPAVDNLIGSEPQRLSFGPPPQVLQTFVEKMKLCWFGTGETLAGYRYEAGERYPGEDAQSPEGYPNVKLFEPGDGPPLFEIQFHKYNDNTLIVTRNYAMSTELSTKVKRDIQLWALQGRDCTS</sequence>
<accession>A0A8I1GGK5</accession>
<dbReference type="RefSeq" id="WP_037235319.1">
    <property type="nucleotide sequence ID" value="NZ_JAEMUK010000014.1"/>
</dbReference>
<dbReference type="EMBL" id="JAEMUK010000014">
    <property type="protein sequence ID" value="MBJ7543511.1"/>
    <property type="molecule type" value="Genomic_DNA"/>
</dbReference>
<gene>
    <name evidence="1" type="ORF">JDN41_08060</name>
</gene>
<keyword evidence="2" id="KW-1185">Reference proteome</keyword>
<protein>
    <submittedName>
        <fullName evidence="1">Uncharacterized protein</fullName>
    </submittedName>
</protein>
<proteinExistence type="predicted"/>
<organism evidence="1 2">
    <name type="scientific">Rhodomicrobium udaipurense</name>
    <dbReference type="NCBI Taxonomy" id="1202716"/>
    <lineage>
        <taxon>Bacteria</taxon>
        <taxon>Pseudomonadati</taxon>
        <taxon>Pseudomonadota</taxon>
        <taxon>Alphaproteobacteria</taxon>
        <taxon>Hyphomicrobiales</taxon>
        <taxon>Hyphomicrobiaceae</taxon>
        <taxon>Rhodomicrobium</taxon>
    </lineage>
</organism>
<name>A0A8I1GGK5_9HYPH</name>
<dbReference type="AlphaFoldDB" id="A0A8I1GGK5"/>
<comment type="caution">
    <text evidence="1">The sequence shown here is derived from an EMBL/GenBank/DDBJ whole genome shotgun (WGS) entry which is preliminary data.</text>
</comment>
<dbReference type="Proteomes" id="UP000623250">
    <property type="component" value="Unassembled WGS sequence"/>
</dbReference>